<dbReference type="OrthoDB" id="2064860at2"/>
<evidence type="ECO:0000313" key="2">
    <source>
        <dbReference type="Proteomes" id="UP000186102"/>
    </source>
</evidence>
<gene>
    <name evidence="1" type="ORF">DSOL_4889</name>
</gene>
<reference evidence="1 2" key="1">
    <citation type="submission" date="2016-09" db="EMBL/GenBank/DDBJ databases">
        <title>Complete genome of Desulfosporosinus sp. OL.</title>
        <authorList>
            <person name="Mardanov A."/>
            <person name="Beletsky A."/>
            <person name="Panova A."/>
            <person name="Karnachuk O."/>
            <person name="Ravin N."/>
        </authorList>
    </citation>
    <scope>NUCLEOTIDE SEQUENCE [LARGE SCALE GENOMIC DNA]</scope>
    <source>
        <strain evidence="1 2">OL</strain>
    </source>
</reference>
<dbReference type="Gene3D" id="3.90.1530.10">
    <property type="entry name" value="Conserved hypothetical protein from pyrococcus furiosus pfu- 392566-001, ParB domain"/>
    <property type="match status" value="1"/>
</dbReference>
<dbReference type="InterPro" id="IPR036086">
    <property type="entry name" value="ParB/Sulfiredoxin_sf"/>
</dbReference>
<dbReference type="SUPFAM" id="SSF110849">
    <property type="entry name" value="ParB/Sulfiredoxin"/>
    <property type="match status" value="1"/>
</dbReference>
<sequence length="237" mass="28087">MPGHINWIRLSQIFLDPLFACKEDTRLTADIRINKLDNPLIVEGLINDHYILVDGYKRYISLVHLGWESVQCTIEPVSDPAYRIAKRLRRDYNKQKMRSSERIRYVHWLLGLQWDINMIRKETGIARAVVRKYEKIRDIPQEYKDIIKSLKLGHEALLALDRMQTRVPGRIFYQIVDELNRNSSEIFGYHVGAIEYLTKVVEFSRLPERAVKRAVHKTIIYNTFKQKEAKRLLILRL</sequence>
<dbReference type="EMBL" id="MLBF01000072">
    <property type="protein sequence ID" value="OLN26671.1"/>
    <property type="molecule type" value="Genomic_DNA"/>
</dbReference>
<organism evidence="1 2">
    <name type="scientific">Desulfosporosinus metallidurans</name>
    <dbReference type="NCBI Taxonomy" id="1888891"/>
    <lineage>
        <taxon>Bacteria</taxon>
        <taxon>Bacillati</taxon>
        <taxon>Bacillota</taxon>
        <taxon>Clostridia</taxon>
        <taxon>Eubacteriales</taxon>
        <taxon>Desulfitobacteriaceae</taxon>
        <taxon>Desulfosporosinus</taxon>
    </lineage>
</organism>
<evidence type="ECO:0000313" key="1">
    <source>
        <dbReference type="EMBL" id="OLN26671.1"/>
    </source>
</evidence>
<dbReference type="Proteomes" id="UP000186102">
    <property type="component" value="Unassembled WGS sequence"/>
</dbReference>
<dbReference type="RefSeq" id="WP_075367158.1">
    <property type="nucleotide sequence ID" value="NZ_MLBF01000072.1"/>
</dbReference>
<name>A0A1Q8QH81_9FIRM</name>
<comment type="caution">
    <text evidence="1">The sequence shown here is derived from an EMBL/GenBank/DDBJ whole genome shotgun (WGS) entry which is preliminary data.</text>
</comment>
<accession>A0A1Q8QH81</accession>
<keyword evidence="2" id="KW-1185">Reference proteome</keyword>
<dbReference type="AlphaFoldDB" id="A0A1Q8QH81"/>
<protein>
    <submittedName>
        <fullName evidence="1">Uncharacterized protein</fullName>
    </submittedName>
</protein>
<proteinExistence type="predicted"/>